<dbReference type="InterPro" id="IPR001251">
    <property type="entry name" value="CRAL-TRIO_dom"/>
</dbReference>
<evidence type="ECO:0000313" key="2">
    <source>
        <dbReference type="EMBL" id="QHT78190.1"/>
    </source>
</evidence>
<dbReference type="CDD" id="cd00170">
    <property type="entry name" value="SEC14"/>
    <property type="match status" value="1"/>
</dbReference>
<dbReference type="AlphaFoldDB" id="A0A6C0HCT9"/>
<dbReference type="SUPFAM" id="SSF52087">
    <property type="entry name" value="CRAL/TRIO domain"/>
    <property type="match status" value="1"/>
</dbReference>
<protein>
    <recommendedName>
        <fullName evidence="1">CRAL-TRIO domain-containing protein</fullName>
    </recommendedName>
</protein>
<organism evidence="2">
    <name type="scientific">viral metagenome</name>
    <dbReference type="NCBI Taxonomy" id="1070528"/>
    <lineage>
        <taxon>unclassified sequences</taxon>
        <taxon>metagenomes</taxon>
        <taxon>organismal metagenomes</taxon>
    </lineage>
</organism>
<dbReference type="Gene3D" id="3.40.525.10">
    <property type="entry name" value="CRAL-TRIO lipid binding domain"/>
    <property type="match status" value="1"/>
</dbReference>
<feature type="domain" description="CRAL-TRIO" evidence="1">
    <location>
        <begin position="34"/>
        <end position="156"/>
    </location>
</feature>
<evidence type="ECO:0000259" key="1">
    <source>
        <dbReference type="PROSITE" id="PS50191"/>
    </source>
</evidence>
<reference evidence="2" key="1">
    <citation type="journal article" date="2020" name="Nature">
        <title>Giant virus diversity and host interactions through global metagenomics.</title>
        <authorList>
            <person name="Schulz F."/>
            <person name="Roux S."/>
            <person name="Paez-Espino D."/>
            <person name="Jungbluth S."/>
            <person name="Walsh D.A."/>
            <person name="Denef V.J."/>
            <person name="McMahon K.D."/>
            <person name="Konstantinidis K.T."/>
            <person name="Eloe-Fadrosh E.A."/>
            <person name="Kyrpides N.C."/>
            <person name="Woyke T."/>
        </authorList>
    </citation>
    <scope>NUCLEOTIDE SEQUENCE</scope>
    <source>
        <strain evidence="2">GVMAG-M-3300023179-91</strain>
    </source>
</reference>
<dbReference type="InterPro" id="IPR036865">
    <property type="entry name" value="CRAL-TRIO_dom_sf"/>
</dbReference>
<dbReference type="PROSITE" id="PS50191">
    <property type="entry name" value="CRAL_TRIO"/>
    <property type="match status" value="1"/>
</dbReference>
<dbReference type="Pfam" id="PF00650">
    <property type="entry name" value="CRAL_TRIO"/>
    <property type="match status" value="1"/>
</dbReference>
<name>A0A6C0HCT9_9ZZZZ</name>
<sequence>MLNLKNDFSPTKNNIIFDQNININTSCIKPDELLLGYCNINADNIIIIDYRYFKLIRKFNCIENDDIIEHMITIFEKVLETQENFTVFICLKTLTIGDIDKYYSTIGKISEIFKHKFPDKMHECFVYNAPFIFSQFIKIVSVFSDKKTMSKLKIVK</sequence>
<dbReference type="EMBL" id="MN739929">
    <property type="protein sequence ID" value="QHT78190.1"/>
    <property type="molecule type" value="Genomic_DNA"/>
</dbReference>
<accession>A0A6C0HCT9</accession>
<proteinExistence type="predicted"/>